<evidence type="ECO:0000256" key="6">
    <source>
        <dbReference type="ARBA" id="ARBA00023136"/>
    </source>
</evidence>
<dbReference type="InterPro" id="IPR011527">
    <property type="entry name" value="ABC1_TM_dom"/>
</dbReference>
<dbReference type="CDD" id="cd03251">
    <property type="entry name" value="ABCC_MsbA"/>
    <property type="match status" value="1"/>
</dbReference>
<dbReference type="OrthoDB" id="9780296at2"/>
<keyword evidence="4" id="KW-0067">ATP-binding</keyword>
<dbReference type="GO" id="GO:0016887">
    <property type="term" value="F:ATP hydrolysis activity"/>
    <property type="evidence" value="ECO:0007669"/>
    <property type="project" value="InterPro"/>
</dbReference>
<name>A0A1E5UBW8_9FLAO</name>
<keyword evidence="5 7" id="KW-1133">Transmembrane helix</keyword>
<feature type="domain" description="ABC transmembrane type-1" evidence="9">
    <location>
        <begin position="20"/>
        <end position="338"/>
    </location>
</feature>
<dbReference type="Proteomes" id="UP000095601">
    <property type="component" value="Unassembled WGS sequence"/>
</dbReference>
<dbReference type="GO" id="GO:0015421">
    <property type="term" value="F:ABC-type oligopeptide transporter activity"/>
    <property type="evidence" value="ECO:0007669"/>
    <property type="project" value="TreeGrafter"/>
</dbReference>
<dbReference type="PROSITE" id="PS50893">
    <property type="entry name" value="ABC_TRANSPORTER_2"/>
    <property type="match status" value="1"/>
</dbReference>
<dbReference type="FunFam" id="3.40.50.300:FF:000218">
    <property type="entry name" value="Multidrug ABC transporter ATP-binding protein"/>
    <property type="match status" value="1"/>
</dbReference>
<dbReference type="PROSITE" id="PS50929">
    <property type="entry name" value="ABC_TM1F"/>
    <property type="match status" value="1"/>
</dbReference>
<dbReference type="GO" id="GO:0005886">
    <property type="term" value="C:plasma membrane"/>
    <property type="evidence" value="ECO:0007669"/>
    <property type="project" value="UniProtKB-SubCell"/>
</dbReference>
<feature type="transmembrane region" description="Helical" evidence="7">
    <location>
        <begin position="284"/>
        <end position="303"/>
    </location>
</feature>
<dbReference type="InterPro" id="IPR003439">
    <property type="entry name" value="ABC_transporter-like_ATP-bd"/>
</dbReference>
<dbReference type="EMBL" id="MKGI01000077">
    <property type="protein sequence ID" value="OEL10409.1"/>
    <property type="molecule type" value="Genomic_DNA"/>
</dbReference>
<comment type="subcellular location">
    <subcellularLocation>
        <location evidence="1">Cell membrane</location>
        <topology evidence="1">Multi-pass membrane protein</topology>
    </subcellularLocation>
</comment>
<evidence type="ECO:0000256" key="2">
    <source>
        <dbReference type="ARBA" id="ARBA00022692"/>
    </source>
</evidence>
<dbReference type="InterPro" id="IPR003593">
    <property type="entry name" value="AAA+_ATPase"/>
</dbReference>
<evidence type="ECO:0000256" key="7">
    <source>
        <dbReference type="SAM" id="Phobius"/>
    </source>
</evidence>
<feature type="transmembrane region" description="Helical" evidence="7">
    <location>
        <begin position="20"/>
        <end position="47"/>
    </location>
</feature>
<keyword evidence="2 7" id="KW-0812">Transmembrane</keyword>
<dbReference type="Gene3D" id="3.40.50.300">
    <property type="entry name" value="P-loop containing nucleotide triphosphate hydrolases"/>
    <property type="match status" value="1"/>
</dbReference>
<evidence type="ECO:0000256" key="1">
    <source>
        <dbReference type="ARBA" id="ARBA00004651"/>
    </source>
</evidence>
<evidence type="ECO:0000256" key="3">
    <source>
        <dbReference type="ARBA" id="ARBA00022741"/>
    </source>
</evidence>
<dbReference type="Pfam" id="PF00005">
    <property type="entry name" value="ABC_tran"/>
    <property type="match status" value="1"/>
</dbReference>
<evidence type="ECO:0000259" key="9">
    <source>
        <dbReference type="PROSITE" id="PS50929"/>
    </source>
</evidence>
<sequence length="610" mass="68920">MSPLKRILAFAKPHQKYLYLSIFFNLLYSVFQIFSVLVMLPVLQMIFNVDQEKITKPVYSGKFSEYFSYIKTSAFYNIQESITEYGAIKVLAALCIITATSFLFRNISRYFGSFMLVNYRVGITKDLRSKVYQKFLKLPVSFFTEQRKGDMMSRISNDIGSIENSIMGSLVDVINAPFMITASLITLFALSPSLTLFSLLVFPVMGGIISWVGKSLKRKSKKAQEELGNLFSIVDETLKSSKIIKIFNADIILNARFEKTTQNWKNHAIAMSRRRELASPSSEFLGSVTILLITWFAGIQILEKQTMDAVTFIGFIAIFFQILEPAKRLSAAISNMQGGIPAVQRVLEVLDYDLKVEEITHPISIKNLNHQIEFKNISFYYDKDNQILKNFNLTIPRGKTVALVGQSGSGKTTIANLLARFYDVTDGEILIDGINIKDLNLTEYRKLLGMVTQESVLFNDSVYNNIWMGKTEASEEEVIQAAKIANAHQFIENLPEKYQTNIGDDGNKLSGGQKQRISIARAVLKNPPIMILDEATSALDTESERLVQDALDHMMENRTSIVIAHRLSTIQKADHIVVMERGNIVEQGTHDELITNNNVYKKLVELQNFG</sequence>
<dbReference type="KEGG" id="cnr:EB819_12015"/>
<feature type="transmembrane region" description="Helical" evidence="7">
    <location>
        <begin position="85"/>
        <end position="104"/>
    </location>
</feature>
<reference evidence="10 11" key="1">
    <citation type="submission" date="2016-09" db="EMBL/GenBank/DDBJ databases">
        <authorList>
            <person name="Capua I."/>
            <person name="De Benedictis P."/>
            <person name="Joannis T."/>
            <person name="Lombin L.H."/>
            <person name="Cattoli G."/>
        </authorList>
    </citation>
    <scope>NUCLEOTIDE SEQUENCE [LARGE SCALE GENOMIC DNA]</scope>
    <source>
        <strain evidence="10 11">NRS-1</strain>
    </source>
</reference>
<dbReference type="SUPFAM" id="SSF52540">
    <property type="entry name" value="P-loop containing nucleoside triphosphate hydrolases"/>
    <property type="match status" value="1"/>
</dbReference>
<dbReference type="PANTHER" id="PTHR43394:SF1">
    <property type="entry name" value="ATP-BINDING CASSETTE SUB-FAMILY B MEMBER 10, MITOCHONDRIAL"/>
    <property type="match status" value="1"/>
</dbReference>
<dbReference type="CDD" id="cd18552">
    <property type="entry name" value="ABC_6TM_MsbA_like"/>
    <property type="match status" value="1"/>
</dbReference>
<accession>A0A1E5UBW8</accession>
<dbReference type="InterPro" id="IPR017871">
    <property type="entry name" value="ABC_transporter-like_CS"/>
</dbReference>
<dbReference type="Pfam" id="PF00664">
    <property type="entry name" value="ABC_membrane"/>
    <property type="match status" value="1"/>
</dbReference>
<dbReference type="Gene3D" id="1.20.1560.10">
    <property type="entry name" value="ABC transporter type 1, transmembrane domain"/>
    <property type="match status" value="1"/>
</dbReference>
<evidence type="ECO:0000259" key="8">
    <source>
        <dbReference type="PROSITE" id="PS50893"/>
    </source>
</evidence>
<dbReference type="AlphaFoldDB" id="A0A1E5UBW8"/>
<evidence type="ECO:0000256" key="4">
    <source>
        <dbReference type="ARBA" id="ARBA00022840"/>
    </source>
</evidence>
<dbReference type="SUPFAM" id="SSF90123">
    <property type="entry name" value="ABC transporter transmembrane region"/>
    <property type="match status" value="1"/>
</dbReference>
<dbReference type="RefSeq" id="WP_069800048.1">
    <property type="nucleotide sequence ID" value="NZ_CP034157.1"/>
</dbReference>
<feature type="domain" description="ABC transporter" evidence="8">
    <location>
        <begin position="372"/>
        <end position="606"/>
    </location>
</feature>
<proteinExistence type="predicted"/>
<gene>
    <name evidence="10" type="ORF">BHF72_0501</name>
</gene>
<organism evidence="10 11">
    <name type="scientific">Cloacibacterium normanense</name>
    <dbReference type="NCBI Taxonomy" id="237258"/>
    <lineage>
        <taxon>Bacteria</taxon>
        <taxon>Pseudomonadati</taxon>
        <taxon>Bacteroidota</taxon>
        <taxon>Flavobacteriia</taxon>
        <taxon>Flavobacteriales</taxon>
        <taxon>Weeksellaceae</taxon>
    </lineage>
</organism>
<evidence type="ECO:0000313" key="11">
    <source>
        <dbReference type="Proteomes" id="UP000095601"/>
    </source>
</evidence>
<feature type="transmembrane region" description="Helical" evidence="7">
    <location>
        <begin position="170"/>
        <end position="190"/>
    </location>
</feature>
<dbReference type="PANTHER" id="PTHR43394">
    <property type="entry name" value="ATP-DEPENDENT PERMEASE MDL1, MITOCHONDRIAL"/>
    <property type="match status" value="1"/>
</dbReference>
<keyword evidence="11" id="KW-1185">Reference proteome</keyword>
<dbReference type="STRING" id="237258.SAMN04489756_10835"/>
<dbReference type="InterPro" id="IPR027417">
    <property type="entry name" value="P-loop_NTPase"/>
</dbReference>
<dbReference type="InterPro" id="IPR039421">
    <property type="entry name" value="Type_1_exporter"/>
</dbReference>
<feature type="transmembrane region" description="Helical" evidence="7">
    <location>
        <begin position="196"/>
        <end position="213"/>
    </location>
</feature>
<dbReference type="PROSITE" id="PS00211">
    <property type="entry name" value="ABC_TRANSPORTER_1"/>
    <property type="match status" value="1"/>
</dbReference>
<evidence type="ECO:0000256" key="5">
    <source>
        <dbReference type="ARBA" id="ARBA00022989"/>
    </source>
</evidence>
<protein>
    <submittedName>
        <fullName evidence="10">ABC transporter family protein</fullName>
    </submittedName>
</protein>
<keyword evidence="3" id="KW-0547">Nucleotide-binding</keyword>
<keyword evidence="6 7" id="KW-0472">Membrane</keyword>
<dbReference type="InterPro" id="IPR036640">
    <property type="entry name" value="ABC1_TM_sf"/>
</dbReference>
<dbReference type="PATRIC" id="fig|237258.4.peg.683"/>
<comment type="caution">
    <text evidence="10">The sequence shown here is derived from an EMBL/GenBank/DDBJ whole genome shotgun (WGS) entry which is preliminary data.</text>
</comment>
<dbReference type="GO" id="GO:0005524">
    <property type="term" value="F:ATP binding"/>
    <property type="evidence" value="ECO:0007669"/>
    <property type="project" value="UniProtKB-KW"/>
</dbReference>
<dbReference type="SMART" id="SM00382">
    <property type="entry name" value="AAA"/>
    <property type="match status" value="1"/>
</dbReference>
<evidence type="ECO:0000313" key="10">
    <source>
        <dbReference type="EMBL" id="OEL10409.1"/>
    </source>
</evidence>